<keyword evidence="3" id="KW-0677">Repeat</keyword>
<dbReference type="PANTHER" id="PTHR23346">
    <property type="entry name" value="TRANSLATIONAL ACTIVATOR GCN1-RELATED"/>
    <property type="match status" value="1"/>
</dbReference>
<dbReference type="FunFam" id="1.25.10.10:FF:000096">
    <property type="entry name" value="eIF-2-alpha kinase activator gcn1"/>
    <property type="match status" value="1"/>
</dbReference>
<dbReference type="Pfam" id="PF24984">
    <property type="entry name" value="HEAT_EF3_GNC1"/>
    <property type="match status" value="1"/>
</dbReference>
<dbReference type="InterPro" id="IPR011989">
    <property type="entry name" value="ARM-like"/>
</dbReference>
<dbReference type="FunFam" id="1.25.10.10:FF:000090">
    <property type="entry name" value="eIF-2-alpha kinase activator GCN1"/>
    <property type="match status" value="1"/>
</dbReference>
<dbReference type="Pfam" id="PF24987">
    <property type="entry name" value="HEAT_EF3_N"/>
    <property type="match status" value="2"/>
</dbReference>
<dbReference type="Pfam" id="PF23271">
    <property type="entry name" value="HEAT_GCN1"/>
    <property type="match status" value="1"/>
</dbReference>
<dbReference type="EMBL" id="CAXKWB010038206">
    <property type="protein sequence ID" value="CAL4151212.1"/>
    <property type="molecule type" value="Genomic_DNA"/>
</dbReference>
<dbReference type="SUPFAM" id="SSF48371">
    <property type="entry name" value="ARM repeat"/>
    <property type="match status" value="3"/>
</dbReference>
<evidence type="ECO:0000256" key="4">
    <source>
        <dbReference type="PROSITE-ProRule" id="PRU00103"/>
    </source>
</evidence>
<evidence type="ECO:0000256" key="3">
    <source>
        <dbReference type="ARBA" id="ARBA00022737"/>
    </source>
</evidence>
<feature type="domain" description="TOG" evidence="5">
    <location>
        <begin position="174"/>
        <end position="407"/>
    </location>
</feature>
<gene>
    <name evidence="6" type="ORF">MNOR_LOCUS30739</name>
</gene>
<feature type="repeat" description="HEAT" evidence="4">
    <location>
        <begin position="348"/>
        <end position="385"/>
    </location>
</feature>
<dbReference type="InterPro" id="IPR034085">
    <property type="entry name" value="TOG"/>
</dbReference>
<feature type="repeat" description="HEAT" evidence="4">
    <location>
        <begin position="467"/>
        <end position="505"/>
    </location>
</feature>
<feature type="repeat" description="HEAT" evidence="4">
    <location>
        <begin position="587"/>
        <end position="623"/>
    </location>
</feature>
<dbReference type="InterPro" id="IPR016024">
    <property type="entry name" value="ARM-type_fold"/>
</dbReference>
<name>A0AAV2S309_MEGNR</name>
<proteinExistence type="inferred from homology"/>
<dbReference type="Pfam" id="PF25801">
    <property type="entry name" value="HEAT_GCN1_C_2"/>
    <property type="match status" value="1"/>
</dbReference>
<feature type="repeat" description="HEAT" evidence="4">
    <location>
        <begin position="815"/>
        <end position="852"/>
    </location>
</feature>
<keyword evidence="2" id="KW-0597">Phosphoprotein</keyword>
<keyword evidence="7" id="KW-1185">Reference proteome</keyword>
<comment type="caution">
    <text evidence="6">The sequence shown here is derived from an EMBL/GenBank/DDBJ whole genome shotgun (WGS) entry which is preliminary data.</text>
</comment>
<dbReference type="Proteomes" id="UP001497623">
    <property type="component" value="Unassembled WGS sequence"/>
</dbReference>
<protein>
    <recommendedName>
        <fullName evidence="5">TOG domain-containing protein</fullName>
    </recommendedName>
</protein>
<dbReference type="GO" id="GO:0034198">
    <property type="term" value="P:cellular response to amino acid starvation"/>
    <property type="evidence" value="ECO:0007669"/>
    <property type="project" value="TreeGrafter"/>
</dbReference>
<dbReference type="Gene3D" id="1.25.10.10">
    <property type="entry name" value="Leucine-rich Repeat Variant"/>
    <property type="match status" value="7"/>
</dbReference>
<dbReference type="SMART" id="SM01349">
    <property type="entry name" value="TOG"/>
    <property type="match status" value="1"/>
</dbReference>
<dbReference type="GO" id="GO:0005829">
    <property type="term" value="C:cytosol"/>
    <property type="evidence" value="ECO:0007669"/>
    <property type="project" value="TreeGrafter"/>
</dbReference>
<dbReference type="GO" id="GO:0006417">
    <property type="term" value="P:regulation of translation"/>
    <property type="evidence" value="ECO:0007669"/>
    <property type="project" value="TreeGrafter"/>
</dbReference>
<evidence type="ECO:0000313" key="7">
    <source>
        <dbReference type="Proteomes" id="UP001497623"/>
    </source>
</evidence>
<evidence type="ECO:0000259" key="5">
    <source>
        <dbReference type="SMART" id="SM01349"/>
    </source>
</evidence>
<dbReference type="InterPro" id="IPR057546">
    <property type="entry name" value="HEAT_GCN1"/>
</dbReference>
<dbReference type="GO" id="GO:0019887">
    <property type="term" value="F:protein kinase regulator activity"/>
    <property type="evidence" value="ECO:0007669"/>
    <property type="project" value="TreeGrafter"/>
</dbReference>
<dbReference type="GO" id="GO:0000226">
    <property type="term" value="P:microtubule cytoskeleton organization"/>
    <property type="evidence" value="ECO:0007669"/>
    <property type="project" value="UniProtKB-ARBA"/>
</dbReference>
<organism evidence="6 7">
    <name type="scientific">Meganyctiphanes norvegica</name>
    <name type="common">Northern krill</name>
    <name type="synonym">Thysanopoda norvegica</name>
    <dbReference type="NCBI Taxonomy" id="48144"/>
    <lineage>
        <taxon>Eukaryota</taxon>
        <taxon>Metazoa</taxon>
        <taxon>Ecdysozoa</taxon>
        <taxon>Arthropoda</taxon>
        <taxon>Crustacea</taxon>
        <taxon>Multicrustacea</taxon>
        <taxon>Malacostraca</taxon>
        <taxon>Eumalacostraca</taxon>
        <taxon>Eucarida</taxon>
        <taxon>Euphausiacea</taxon>
        <taxon>Euphausiidae</taxon>
        <taxon>Meganyctiphanes</taxon>
    </lineage>
</organism>
<evidence type="ECO:0000256" key="1">
    <source>
        <dbReference type="ARBA" id="ARBA00007366"/>
    </source>
</evidence>
<reference evidence="6 7" key="1">
    <citation type="submission" date="2024-05" db="EMBL/GenBank/DDBJ databases">
        <authorList>
            <person name="Wallberg A."/>
        </authorList>
    </citation>
    <scope>NUCLEOTIDE SEQUENCE [LARGE SCALE GENOMIC DNA]</scope>
</reference>
<sequence>MDLVAPITFQLIETFRDKTEMTPAKRDQYDRIIVDAIDHWEARAGVALALTQLAPLLNTEAVVTLANFFVPDALGDRNVEVRNKMLEAAMAVINKHGKETVGSLLPVFEKFLNTAPNHASYDAVRQSVIILMGSLAKHLDQSDPKIKPIVGKLVEALSTPSQQVQEAVANCLHPLVPAIRDDCPRTVSKLMTVLLESENYGERKGAAYGLASLVKGMGILALKQLDIMNQLTTAIQNKKNHRHREGSLMALEQLCNMLGKLFEPYIVHILPHLLLCFGDNNQYVRDATDDTAKAVMSKLSAHGVKLVLPSLLAALEEDSWRTKTGSVELLGNMAFCAPKQLSSCLPSIVPRLIEVLSDSHVKVQSAGAQALKLIGSVIRNPEIQAIVPVLLLALQEPTKNTSVCLNTLLETKFVHFIDAPSLALIMPVVQRAFMDRSTEVRMMAAQIIGNMYQLTDQKDLQPYLPNIIPGLKTSLLDPVPKVRSVSSRALGAMVKGMGESSFDNLLPWLMQTLTSESSSVDRSGAAQGLAEVVGGLGPEKLHRLMPDIIATAERSDIAPHVKDGYIMMFIYLPTVFQDEFTPYIGQIIPPILKALADENEFVRETALKAGQRIVNTYAETAIELLLPELEDGLFHDNWRIRYSSVQLLGDLLFKVSGVSGKMTTDTAHEDDNFGTEHSQKAIIEILGEERRNRVLAGLYMGRSDVAVLVRQASLHVWKVVVTNTPKTLREILPTLFSLLLGHLASTSYDKRQVAARTLGDLVRKLGERVLPEIIPILEGGLDAPEADHRQGVCIGLSEIMASTSKDMVLAFADNLVPTVRRALCDPLDSVREAAAHTFDSLHSTVGLRALEDILPHLLAELEHDDERREYALDGLKHVMAIKSRVVLPFLVPQLTSHPVNTQALCILASVAGESLTRHLTKILAALLGALSDSAGSDNYDDTLQHCQGVVLAVVDEAGVNTIVDELLGHTKGDDVGIARAAVALLLSFCSNTRADYSDYVPQLLRGLINLFTHSDNEILKTAWLALTAVTKSLDAADQRSLVADVRQAVKFAASDLKENQLMPGFCLPKGIQPILPIFREAVLNGEPELKEQASNGLTEVIRLTSSDALKPSVVHVTGPLIRILGDRFAWNVKVAVLDTLALLLSKTGVMLKPFLPQLQTTFVKAVNDPHRGVRLRAGAALAHLITIHTKPDPLFTELHNAVVKTADDVAVRDTMLQALRCVIKPAGDKMSEDVRKSVVSTLTSLLNHEEDSTRLCAAGVLGVTISWLPPDELKAVVTQQLLDDNENNNWTIRHGRSAALFSSLKSAPSHVLNVANIDQVIEILLSYLSSDRLALVENAVAGIGYLISHQLYTGEKVPTALLQPFSKLVNHSSNEVKQSMCRACQFIAQGLQERKGTQIPEVVARPLLPMLVNASKEKNQLVKSAAEMALIAILHIKSGDQGTQVMLGTVEGGARDALNDVINKTLRRATFMPVTEAEMDTTLLT</sequence>
<comment type="similarity">
    <text evidence="1">Belongs to the GCN1 family.</text>
</comment>
<dbReference type="FunFam" id="1.25.10.10:FF:000162">
    <property type="entry name" value="GCN1, eIF2 alpha kinase activator homolog"/>
    <property type="match status" value="1"/>
</dbReference>
<dbReference type="InterPro" id="IPR021133">
    <property type="entry name" value="HEAT_type_2"/>
</dbReference>
<feature type="repeat" description="HEAT" evidence="4">
    <location>
        <begin position="425"/>
        <end position="463"/>
    </location>
</feature>
<evidence type="ECO:0000313" key="6">
    <source>
        <dbReference type="EMBL" id="CAL4151212.1"/>
    </source>
</evidence>
<dbReference type="PANTHER" id="PTHR23346:SF7">
    <property type="entry name" value="STALLED RIBOSOME SENSOR GCN1"/>
    <property type="match status" value="1"/>
</dbReference>
<evidence type="ECO:0000256" key="2">
    <source>
        <dbReference type="ARBA" id="ARBA00022553"/>
    </source>
</evidence>
<accession>A0AAV2S309</accession>
<dbReference type="PROSITE" id="PS50077">
    <property type="entry name" value="HEAT_REPEAT"/>
    <property type="match status" value="5"/>
</dbReference>